<dbReference type="OrthoDB" id="1412409at2759"/>
<dbReference type="Proteomes" id="UP000653305">
    <property type="component" value="Unassembled WGS sequence"/>
</dbReference>
<gene>
    <name evidence="2" type="ORF">PHJA_000136300</name>
</gene>
<comment type="caution">
    <text evidence="2">The sequence shown here is derived from an EMBL/GenBank/DDBJ whole genome shotgun (WGS) entry which is preliminary data.</text>
</comment>
<proteinExistence type="predicted"/>
<reference evidence="2" key="1">
    <citation type="submission" date="2020-07" db="EMBL/GenBank/DDBJ databases">
        <title>Ethylene signaling mediates host invasion by parasitic plants.</title>
        <authorList>
            <person name="Yoshida S."/>
        </authorList>
    </citation>
    <scope>NUCLEOTIDE SEQUENCE</scope>
    <source>
        <strain evidence="2">Okayama</strain>
    </source>
</reference>
<name>A0A830B3M4_9LAMI</name>
<dbReference type="PANTHER" id="PTHR33390:SF1">
    <property type="entry name" value="STRESS UP-REGULATED NOD 19 PROTEIN"/>
    <property type="match status" value="1"/>
</dbReference>
<protein>
    <submittedName>
        <fullName evidence="2">Uncharacterized protein at2g24330</fullName>
    </submittedName>
</protein>
<dbReference type="EMBL" id="BMAC01000014">
    <property type="protein sequence ID" value="GFP79929.1"/>
    <property type="molecule type" value="Genomic_DNA"/>
</dbReference>
<dbReference type="PANTHER" id="PTHR33390">
    <property type="entry name" value="STRESS UP-REGULATED NOD 19 PROTEIN"/>
    <property type="match status" value="1"/>
</dbReference>
<feature type="region of interest" description="Disordered" evidence="1">
    <location>
        <begin position="83"/>
        <end position="119"/>
    </location>
</feature>
<dbReference type="AlphaFoldDB" id="A0A830B3M4"/>
<keyword evidence="3" id="KW-1185">Reference proteome</keyword>
<accession>A0A830B3M4</accession>
<evidence type="ECO:0000256" key="1">
    <source>
        <dbReference type="SAM" id="MobiDB-lite"/>
    </source>
</evidence>
<organism evidence="2 3">
    <name type="scientific">Phtheirospermum japonicum</name>
    <dbReference type="NCBI Taxonomy" id="374723"/>
    <lineage>
        <taxon>Eukaryota</taxon>
        <taxon>Viridiplantae</taxon>
        <taxon>Streptophyta</taxon>
        <taxon>Embryophyta</taxon>
        <taxon>Tracheophyta</taxon>
        <taxon>Spermatophyta</taxon>
        <taxon>Magnoliopsida</taxon>
        <taxon>eudicotyledons</taxon>
        <taxon>Gunneridae</taxon>
        <taxon>Pentapetalae</taxon>
        <taxon>asterids</taxon>
        <taxon>lamiids</taxon>
        <taxon>Lamiales</taxon>
        <taxon>Orobanchaceae</taxon>
        <taxon>Orobanchaceae incertae sedis</taxon>
        <taxon>Phtheirospermum</taxon>
    </lineage>
</organism>
<evidence type="ECO:0000313" key="3">
    <source>
        <dbReference type="Proteomes" id="UP000653305"/>
    </source>
</evidence>
<dbReference type="InterPro" id="IPR011692">
    <property type="entry name" value="Stress_up-reg_Nod19"/>
</dbReference>
<evidence type="ECO:0000313" key="2">
    <source>
        <dbReference type="EMBL" id="GFP79929.1"/>
    </source>
</evidence>
<sequence length="204" mass="21697">MRNPRLYKCPWFGHQHAGGVDSTLYGEGGREVCSSSPIYGTGDESENKASYIVGMSTCYPSPGSLKIYVGEMLTLPPAATEARRSAPTSLHAAAPRRWRATREPAAGCEATSNDGGTPLRAQPPCTLQPPPMPCDPRTILASSPDLVNPVVDWGNLKRPREPLVVVLGFAGDGVGLGGVSDWNRRGGIGISWRLEVGLGVLLLF</sequence>
<dbReference type="Pfam" id="PF07712">
    <property type="entry name" value="SURNod19"/>
    <property type="match status" value="1"/>
</dbReference>